<protein>
    <submittedName>
        <fullName evidence="3">Uncharacterized protein</fullName>
    </submittedName>
</protein>
<evidence type="ECO:0000256" key="2">
    <source>
        <dbReference type="SAM" id="MobiDB-lite"/>
    </source>
</evidence>
<comment type="caution">
    <text evidence="3">The sequence shown here is derived from an EMBL/GenBank/DDBJ whole genome shotgun (WGS) entry which is preliminary data.</text>
</comment>
<reference evidence="3" key="1">
    <citation type="journal article" date="2022" name="bioRxiv">
        <title>Sequencing and chromosome-scale assembly of the giantPleurodeles waltlgenome.</title>
        <authorList>
            <person name="Brown T."/>
            <person name="Elewa A."/>
            <person name="Iarovenko S."/>
            <person name="Subramanian E."/>
            <person name="Araus A.J."/>
            <person name="Petzold A."/>
            <person name="Susuki M."/>
            <person name="Suzuki K.-i.T."/>
            <person name="Hayashi T."/>
            <person name="Toyoda A."/>
            <person name="Oliveira C."/>
            <person name="Osipova E."/>
            <person name="Leigh N.D."/>
            <person name="Simon A."/>
            <person name="Yun M.H."/>
        </authorList>
    </citation>
    <scope>NUCLEOTIDE SEQUENCE</scope>
    <source>
        <strain evidence="3">20211129_DDA</strain>
        <tissue evidence="3">Liver</tissue>
    </source>
</reference>
<gene>
    <name evidence="3" type="ORF">NDU88_003483</name>
</gene>
<organism evidence="3 4">
    <name type="scientific">Pleurodeles waltl</name>
    <name type="common">Iberian ribbed newt</name>
    <dbReference type="NCBI Taxonomy" id="8319"/>
    <lineage>
        <taxon>Eukaryota</taxon>
        <taxon>Metazoa</taxon>
        <taxon>Chordata</taxon>
        <taxon>Craniata</taxon>
        <taxon>Vertebrata</taxon>
        <taxon>Euteleostomi</taxon>
        <taxon>Amphibia</taxon>
        <taxon>Batrachia</taxon>
        <taxon>Caudata</taxon>
        <taxon>Salamandroidea</taxon>
        <taxon>Salamandridae</taxon>
        <taxon>Pleurodelinae</taxon>
        <taxon>Pleurodeles</taxon>
    </lineage>
</organism>
<feature type="compositionally biased region" description="Polar residues" evidence="2">
    <location>
        <begin position="84"/>
        <end position="95"/>
    </location>
</feature>
<evidence type="ECO:0000313" key="3">
    <source>
        <dbReference type="EMBL" id="KAJ1163020.1"/>
    </source>
</evidence>
<keyword evidence="1" id="KW-0175">Coiled coil</keyword>
<proteinExistence type="predicted"/>
<feature type="region of interest" description="Disordered" evidence="2">
    <location>
        <begin position="15"/>
        <end position="109"/>
    </location>
</feature>
<dbReference type="Proteomes" id="UP001066276">
    <property type="component" value="Chromosome 4_2"/>
</dbReference>
<dbReference type="AlphaFoldDB" id="A0AAV7SFE7"/>
<sequence>MKVIPSLRTYFKVLPGAPRTPTREERMQCEEKESALVGSKDREASVSRDITDPTDNSDHNPKMALYSPHEVCPEKQVALGGRSGDSQGDAQSSREVGSLKGNSLEDPLSHSITGMLKTLSVELRCGFETSKTNQVEIRNLCEDFSKKIDELAGRIAALDEEVGNLRAAVEEN</sequence>
<name>A0AAV7SFE7_PLEWA</name>
<accession>A0AAV7SFE7</accession>
<dbReference type="EMBL" id="JANPWB010000008">
    <property type="protein sequence ID" value="KAJ1163020.1"/>
    <property type="molecule type" value="Genomic_DNA"/>
</dbReference>
<keyword evidence="4" id="KW-1185">Reference proteome</keyword>
<feature type="compositionally biased region" description="Basic and acidic residues" evidence="2">
    <location>
        <begin position="21"/>
        <end position="61"/>
    </location>
</feature>
<evidence type="ECO:0000313" key="4">
    <source>
        <dbReference type="Proteomes" id="UP001066276"/>
    </source>
</evidence>
<feature type="coiled-coil region" evidence="1">
    <location>
        <begin position="141"/>
        <end position="168"/>
    </location>
</feature>
<evidence type="ECO:0000256" key="1">
    <source>
        <dbReference type="SAM" id="Coils"/>
    </source>
</evidence>